<evidence type="ECO:0000313" key="4">
    <source>
        <dbReference type="EMBL" id="QYC42625.1"/>
    </source>
</evidence>
<feature type="domain" description="S-Me-THD N-terminal" evidence="2">
    <location>
        <begin position="10"/>
        <end position="165"/>
    </location>
</feature>
<keyword evidence="5" id="KW-1185">Reference proteome</keyword>
<dbReference type="Proteomes" id="UP000824681">
    <property type="component" value="Chromosome"/>
</dbReference>
<dbReference type="Pfam" id="PF20906">
    <property type="entry name" value="S-Me-THD_C"/>
    <property type="match status" value="1"/>
</dbReference>
<dbReference type="InterPro" id="IPR010318">
    <property type="entry name" value="S-Me-THD_N"/>
</dbReference>
<dbReference type="Gene3D" id="2.40.390.10">
    <property type="entry name" value="CV3147-like"/>
    <property type="match status" value="1"/>
</dbReference>
<dbReference type="InterPro" id="IPR027479">
    <property type="entry name" value="S-Me-THD_N_sf"/>
</dbReference>
<dbReference type="EMBL" id="CP068985">
    <property type="protein sequence ID" value="QYC42625.1"/>
    <property type="molecule type" value="Genomic_DNA"/>
</dbReference>
<accession>A0ABX8U4J8</accession>
<dbReference type="InterPro" id="IPR024071">
    <property type="entry name" value="S-Me-THD_C_sf"/>
</dbReference>
<dbReference type="Gene3D" id="3.40.1610.10">
    <property type="entry name" value="CV3147-like domain"/>
    <property type="match status" value="1"/>
</dbReference>
<organism evidence="4 5">
    <name type="scientific">Nonomuraea coxensis DSM 45129</name>
    <dbReference type="NCBI Taxonomy" id="1122611"/>
    <lineage>
        <taxon>Bacteria</taxon>
        <taxon>Bacillati</taxon>
        <taxon>Actinomycetota</taxon>
        <taxon>Actinomycetes</taxon>
        <taxon>Streptosporangiales</taxon>
        <taxon>Streptosporangiaceae</taxon>
        <taxon>Nonomuraea</taxon>
    </lineage>
</organism>
<evidence type="ECO:0008006" key="6">
    <source>
        <dbReference type="Google" id="ProtNLM"/>
    </source>
</evidence>
<feature type="domain" description="S-Me-THD-like C-terminal" evidence="3">
    <location>
        <begin position="170"/>
        <end position="384"/>
    </location>
</feature>
<proteinExistence type="predicted"/>
<gene>
    <name evidence="4" type="ORF">Nocox_25110</name>
</gene>
<sequence length="392" mass="39471">MSERLITAADVPALLAGAEFFSTSAAGEGIDFAGVWLGDILAHTGPVRLVAAGDLDPGTVCAAIGGMGSTTAMAELPPSGDEPAVLARSLEGRCGPLGAVLPLNAASVNALFPVAAAALLGLPLIDGDGMGRVFPLIHQTTFELAGLSLGPMAAVSAGYDSLLLETGSARVERLARVVAQSAGGWLLCALYPARVGELAGAAIPGSVSRVLEVGRVLLAHAPGRPAWAGGPAHPPWENGPSPESGPGRRGVVAPHERLLAELTAVTGASVLGGGRLVEIGPSARQAAALFPGNPVGLAVHDHDSGRLIRIEAHNELILALSDGSLAAAVPDLLCLLDRGTLRMTGPGRLTAGDLVDVLVVPAAPLWHTIPGLALGGPGAFGFPLRHPKEASR</sequence>
<name>A0ABX8U4J8_9ACTN</name>
<reference evidence="4 5" key="1">
    <citation type="journal article" date="2021" name="ACS Chem. Biol.">
        <title>Genomic-Led Discovery of a Novel Glycopeptide Antibiotic by Nonomuraea coxensis DSM 45129.</title>
        <authorList>
            <person name="Yushchuk O."/>
            <person name="Vior N.M."/>
            <person name="Andreo-Vidal A."/>
            <person name="Berini F."/>
            <person name="Ruckert C."/>
            <person name="Busche T."/>
            <person name="Binda E."/>
            <person name="Kalinowski J."/>
            <person name="Truman A.W."/>
            <person name="Marinelli F."/>
        </authorList>
    </citation>
    <scope>NUCLEOTIDE SEQUENCE [LARGE SCALE GENOMIC DNA]</scope>
    <source>
        <strain evidence="4 5">DSM 45129</strain>
    </source>
</reference>
<feature type="compositionally biased region" description="Low complexity" evidence="1">
    <location>
        <begin position="228"/>
        <end position="245"/>
    </location>
</feature>
<dbReference type="Pfam" id="PF06032">
    <property type="entry name" value="S-Me-THD_N"/>
    <property type="match status" value="1"/>
</dbReference>
<dbReference type="InterPro" id="IPR048350">
    <property type="entry name" value="S-Me-THD-like_C"/>
</dbReference>
<feature type="region of interest" description="Disordered" evidence="1">
    <location>
        <begin position="228"/>
        <end position="250"/>
    </location>
</feature>
<dbReference type="RefSeq" id="WP_020541053.1">
    <property type="nucleotide sequence ID" value="NZ_CP068985.1"/>
</dbReference>
<evidence type="ECO:0000259" key="3">
    <source>
        <dbReference type="Pfam" id="PF20906"/>
    </source>
</evidence>
<dbReference type="SUPFAM" id="SSF160991">
    <property type="entry name" value="CV3147-like"/>
    <property type="match status" value="2"/>
</dbReference>
<evidence type="ECO:0000259" key="2">
    <source>
        <dbReference type="Pfam" id="PF06032"/>
    </source>
</evidence>
<evidence type="ECO:0000256" key="1">
    <source>
        <dbReference type="SAM" id="MobiDB-lite"/>
    </source>
</evidence>
<protein>
    <recommendedName>
        <fullName evidence="6">DUF917 domain-containing protein</fullName>
    </recommendedName>
</protein>
<evidence type="ECO:0000313" key="5">
    <source>
        <dbReference type="Proteomes" id="UP000824681"/>
    </source>
</evidence>